<evidence type="ECO:0000256" key="4">
    <source>
        <dbReference type="ARBA" id="ARBA00022989"/>
    </source>
</evidence>
<accession>A0A4R8DK46</accession>
<organism evidence="9 10">
    <name type="scientific">Dinghuibacter silviterrae</name>
    <dbReference type="NCBI Taxonomy" id="1539049"/>
    <lineage>
        <taxon>Bacteria</taxon>
        <taxon>Pseudomonadati</taxon>
        <taxon>Bacteroidota</taxon>
        <taxon>Chitinophagia</taxon>
        <taxon>Chitinophagales</taxon>
        <taxon>Chitinophagaceae</taxon>
        <taxon>Dinghuibacter</taxon>
    </lineage>
</organism>
<feature type="domain" description="MacB-like periplasmic core" evidence="8">
    <location>
        <begin position="17"/>
        <end position="238"/>
    </location>
</feature>
<feature type="transmembrane region" description="Helical" evidence="6">
    <location>
        <begin position="277"/>
        <end position="299"/>
    </location>
</feature>
<evidence type="ECO:0000256" key="5">
    <source>
        <dbReference type="ARBA" id="ARBA00023136"/>
    </source>
</evidence>
<dbReference type="AlphaFoldDB" id="A0A4R8DK46"/>
<feature type="transmembrane region" description="Helical" evidence="6">
    <location>
        <begin position="370"/>
        <end position="394"/>
    </location>
</feature>
<evidence type="ECO:0000313" key="10">
    <source>
        <dbReference type="Proteomes" id="UP000294498"/>
    </source>
</evidence>
<evidence type="ECO:0000256" key="2">
    <source>
        <dbReference type="ARBA" id="ARBA00022475"/>
    </source>
</evidence>
<dbReference type="Pfam" id="PF12704">
    <property type="entry name" value="MacB_PCD"/>
    <property type="match status" value="2"/>
</dbReference>
<evidence type="ECO:0000256" key="3">
    <source>
        <dbReference type="ARBA" id="ARBA00022692"/>
    </source>
</evidence>
<keyword evidence="10" id="KW-1185">Reference proteome</keyword>
<keyword evidence="2" id="KW-1003">Cell membrane</keyword>
<comment type="caution">
    <text evidence="9">The sequence shown here is derived from an EMBL/GenBank/DDBJ whole genome shotgun (WGS) entry which is preliminary data.</text>
</comment>
<feature type="transmembrane region" description="Helical" evidence="6">
    <location>
        <begin position="750"/>
        <end position="770"/>
    </location>
</feature>
<dbReference type="GO" id="GO:0022857">
    <property type="term" value="F:transmembrane transporter activity"/>
    <property type="evidence" value="ECO:0007669"/>
    <property type="project" value="TreeGrafter"/>
</dbReference>
<reference evidence="9 10" key="1">
    <citation type="submission" date="2019-03" db="EMBL/GenBank/DDBJ databases">
        <title>Genomic Encyclopedia of Type Strains, Phase IV (KMG-IV): sequencing the most valuable type-strain genomes for metagenomic binning, comparative biology and taxonomic classification.</title>
        <authorList>
            <person name="Goeker M."/>
        </authorList>
    </citation>
    <scope>NUCLEOTIDE SEQUENCE [LARGE SCALE GENOMIC DNA]</scope>
    <source>
        <strain evidence="9 10">DSM 100059</strain>
    </source>
</reference>
<dbReference type="EMBL" id="SODV01000002">
    <property type="protein sequence ID" value="TDW97380.1"/>
    <property type="molecule type" value="Genomic_DNA"/>
</dbReference>
<feature type="transmembrane region" description="Helical" evidence="6">
    <location>
        <begin position="664"/>
        <end position="688"/>
    </location>
</feature>
<gene>
    <name evidence="9" type="ORF">EDB95_5228</name>
</gene>
<name>A0A4R8DK46_9BACT</name>
<dbReference type="PANTHER" id="PTHR30572">
    <property type="entry name" value="MEMBRANE COMPONENT OF TRANSPORTER-RELATED"/>
    <property type="match status" value="1"/>
</dbReference>
<dbReference type="InterPro" id="IPR025857">
    <property type="entry name" value="MacB_PCD"/>
</dbReference>
<feature type="domain" description="ABC3 transporter permease C-terminal" evidence="7">
    <location>
        <begin position="285"/>
        <end position="395"/>
    </location>
</feature>
<dbReference type="GO" id="GO:0005886">
    <property type="term" value="C:plasma membrane"/>
    <property type="evidence" value="ECO:0007669"/>
    <property type="project" value="UniProtKB-SubCell"/>
</dbReference>
<keyword evidence="4 6" id="KW-1133">Transmembrane helix</keyword>
<evidence type="ECO:0000256" key="1">
    <source>
        <dbReference type="ARBA" id="ARBA00004651"/>
    </source>
</evidence>
<evidence type="ECO:0000259" key="8">
    <source>
        <dbReference type="Pfam" id="PF12704"/>
    </source>
</evidence>
<dbReference type="InterPro" id="IPR003838">
    <property type="entry name" value="ABC3_permease_C"/>
</dbReference>
<feature type="transmembrane region" description="Helical" evidence="6">
    <location>
        <begin position="415"/>
        <end position="439"/>
    </location>
</feature>
<comment type="subcellular location">
    <subcellularLocation>
        <location evidence="1">Cell membrane</location>
        <topology evidence="1">Multi-pass membrane protein</topology>
    </subcellularLocation>
</comment>
<dbReference type="RefSeq" id="WP_133999518.1">
    <property type="nucleotide sequence ID" value="NZ_SODV01000002.1"/>
</dbReference>
<evidence type="ECO:0000256" key="6">
    <source>
        <dbReference type="SAM" id="Phobius"/>
    </source>
</evidence>
<feature type="domain" description="ABC3 transporter permease C-terminal" evidence="7">
    <location>
        <begin position="667"/>
        <end position="780"/>
    </location>
</feature>
<keyword evidence="5 6" id="KW-0472">Membrane</keyword>
<dbReference type="InterPro" id="IPR050250">
    <property type="entry name" value="Macrolide_Exporter_MacB"/>
</dbReference>
<protein>
    <submittedName>
        <fullName evidence="9">ABC-type antimicrobial peptide transport system permease subunit</fullName>
    </submittedName>
</protein>
<dbReference type="PANTHER" id="PTHR30572:SF18">
    <property type="entry name" value="ABC-TYPE MACROLIDE FAMILY EXPORT SYSTEM PERMEASE COMPONENT 2"/>
    <property type="match status" value="1"/>
</dbReference>
<proteinExistence type="predicted"/>
<sequence length="787" mass="86675">MIFRNAWRHLRAGKVYTVINVLGLAAGMAVALLIGLWITDELTFDHYHKDHARLAEAMYVQTVNGARSTSGEVPIPLRAALEQASGAGFEKMALTSHQMPFVMGTGDRKVSGTGMFVEPGFPSMFSLRLLEGSAGALQDPSSVLLSRSMAKALFGNGDALGKTVNISGRIDLKVAAVYDDLPPNTTFTTVGILASLDKFLKVAGMEDVKTKWGNRSFFLYALLHPGADANKISEGLRHLPGQHVEGSTDETFLYPMDRWHLYGDFTDGKPDGGRIRYVWLFGLTGIFVLLLACINFMNLSTARSAKRAKEVGIRKTMGALRGQLVGQFLGESVLLSLLASAAAMLMAALTLPFFNDLSGKQMQLPADQPVFWIVVLVFVLFTGLLSGCYPAFYLSGFRPIRVLKGILKVGPSARIPRRILVTVQFTVSVALIAGTLVVLKQVRYAEERPVGYSRAGLITLTMYDNDGFRNYAALRDALLKTGMVAGMTESSSPSTHIWNNYGDLDWRGKDPRTGAMFGMVAVTHDFGRTLGWEIRQGRDFSRSFATDTGAFILNETAAKLTGFTHPVGEIMHWEGKDRVITGVVKDLVMESPFMPVKPTVFFLDYSSWLGFVTIRLQPNVSVHDALAAIKPVFQQYQPGSPFEYEFVDDTYAAKFSDEQRLGQLAGIFAVLAVFISCLGLFGLASFMAEQRTKEVCVRKVLGASVFRIWRHLSGEFLALVCISCGTAVPVAWYFLDRWLQHYTYRTPLHWWLFAEACGAALLITLVTVSVQTVKAAWVNPADSLRTE</sequence>
<dbReference type="Proteomes" id="UP000294498">
    <property type="component" value="Unassembled WGS sequence"/>
</dbReference>
<dbReference type="Pfam" id="PF02687">
    <property type="entry name" value="FtsX"/>
    <property type="match status" value="2"/>
</dbReference>
<evidence type="ECO:0000259" key="7">
    <source>
        <dbReference type="Pfam" id="PF02687"/>
    </source>
</evidence>
<feature type="domain" description="MacB-like periplasmic core" evidence="8">
    <location>
        <begin position="427"/>
        <end position="631"/>
    </location>
</feature>
<evidence type="ECO:0000313" key="9">
    <source>
        <dbReference type="EMBL" id="TDW97380.1"/>
    </source>
</evidence>
<feature type="transmembrane region" description="Helical" evidence="6">
    <location>
        <begin position="324"/>
        <end position="350"/>
    </location>
</feature>
<feature type="transmembrane region" description="Helical" evidence="6">
    <location>
        <begin position="15"/>
        <end position="38"/>
    </location>
</feature>
<feature type="transmembrane region" description="Helical" evidence="6">
    <location>
        <begin position="716"/>
        <end position="735"/>
    </location>
</feature>
<keyword evidence="3 6" id="KW-0812">Transmembrane</keyword>
<dbReference type="OrthoDB" id="5933722at2"/>